<keyword evidence="2" id="KW-1185">Reference proteome</keyword>
<evidence type="ECO:0000313" key="1">
    <source>
        <dbReference type="Ensembl" id="ENSSGRP00000003744.1"/>
    </source>
</evidence>
<reference evidence="1" key="1">
    <citation type="submission" date="2025-08" db="UniProtKB">
        <authorList>
            <consortium name="Ensembl"/>
        </authorList>
    </citation>
    <scope>IDENTIFICATION</scope>
</reference>
<dbReference type="InParanoid" id="A0A672K3N4"/>
<dbReference type="Proteomes" id="UP000472262">
    <property type="component" value="Unassembled WGS sequence"/>
</dbReference>
<dbReference type="Gene3D" id="3.30.40.10">
    <property type="entry name" value="Zinc/RING finger domain, C3HC4 (zinc finger)"/>
    <property type="match status" value="1"/>
</dbReference>
<protein>
    <submittedName>
        <fullName evidence="1">Uncharacterized protein</fullName>
    </submittedName>
</protein>
<sequence>MCANISADQGQFSCSVCLDLLKEPVTIPCGHTFSLLVPLKPLCDCDVCPITALCTDSSEEQ</sequence>
<evidence type="ECO:0000313" key="2">
    <source>
        <dbReference type="Proteomes" id="UP000472262"/>
    </source>
</evidence>
<organism evidence="1 2">
    <name type="scientific">Sinocyclocheilus grahami</name>
    <name type="common">Dianchi golden-line fish</name>
    <name type="synonym">Barbus grahami</name>
    <dbReference type="NCBI Taxonomy" id="75366"/>
    <lineage>
        <taxon>Eukaryota</taxon>
        <taxon>Metazoa</taxon>
        <taxon>Chordata</taxon>
        <taxon>Craniata</taxon>
        <taxon>Vertebrata</taxon>
        <taxon>Euteleostomi</taxon>
        <taxon>Actinopterygii</taxon>
        <taxon>Neopterygii</taxon>
        <taxon>Teleostei</taxon>
        <taxon>Ostariophysi</taxon>
        <taxon>Cypriniformes</taxon>
        <taxon>Cyprinidae</taxon>
        <taxon>Cyprininae</taxon>
        <taxon>Sinocyclocheilus</taxon>
    </lineage>
</organism>
<dbReference type="SUPFAM" id="SSF57850">
    <property type="entry name" value="RING/U-box"/>
    <property type="match status" value="1"/>
</dbReference>
<dbReference type="InterPro" id="IPR013083">
    <property type="entry name" value="Znf_RING/FYVE/PHD"/>
</dbReference>
<name>A0A672K3N4_SINGR</name>
<accession>A0A672K3N4</accession>
<dbReference type="AlphaFoldDB" id="A0A672K3N4"/>
<proteinExistence type="predicted"/>
<dbReference type="Pfam" id="PF15227">
    <property type="entry name" value="zf-C3HC4_4"/>
    <property type="match status" value="1"/>
</dbReference>
<reference evidence="1" key="2">
    <citation type="submission" date="2025-09" db="UniProtKB">
        <authorList>
            <consortium name="Ensembl"/>
        </authorList>
    </citation>
    <scope>IDENTIFICATION</scope>
</reference>
<dbReference type="Ensembl" id="ENSSGRT00000004068.1">
    <property type="protein sequence ID" value="ENSSGRP00000003744.1"/>
    <property type="gene ID" value="ENSSGRG00000002313.1"/>
</dbReference>